<dbReference type="InterPro" id="IPR013766">
    <property type="entry name" value="Thioredoxin_domain"/>
</dbReference>
<dbReference type="InterPro" id="IPR036249">
    <property type="entry name" value="Thioredoxin-like_sf"/>
</dbReference>
<accession>A0A418XC40</accession>
<keyword evidence="3" id="KW-1015">Disulfide bond</keyword>
<evidence type="ECO:0000256" key="1">
    <source>
        <dbReference type="ARBA" id="ARBA00004196"/>
    </source>
</evidence>
<feature type="domain" description="Thioredoxin" evidence="5">
    <location>
        <begin position="16"/>
        <end position="158"/>
    </location>
</feature>
<dbReference type="PANTHER" id="PTHR42852:SF6">
    <property type="entry name" value="THIOL:DISULFIDE INTERCHANGE PROTEIN DSBE"/>
    <property type="match status" value="1"/>
</dbReference>
<evidence type="ECO:0000313" key="7">
    <source>
        <dbReference type="Proteomes" id="UP000284021"/>
    </source>
</evidence>
<keyword evidence="4" id="KW-0676">Redox-active center</keyword>
<evidence type="ECO:0000259" key="5">
    <source>
        <dbReference type="PROSITE" id="PS51352"/>
    </source>
</evidence>
<name>A0A418XC40_9PSED</name>
<reference evidence="6 7" key="1">
    <citation type="submission" date="2018-09" db="EMBL/GenBank/DDBJ databases">
        <authorList>
            <person name="Zhu H."/>
        </authorList>
    </citation>
    <scope>NUCLEOTIDE SEQUENCE [LARGE SCALE GENOMIC DNA]</scope>
    <source>
        <strain evidence="6 7">K1S02-6</strain>
    </source>
</reference>
<dbReference type="RefSeq" id="WP_119955758.1">
    <property type="nucleotide sequence ID" value="NZ_QYUR01000006.1"/>
</dbReference>
<evidence type="ECO:0000256" key="4">
    <source>
        <dbReference type="ARBA" id="ARBA00023284"/>
    </source>
</evidence>
<keyword evidence="2" id="KW-0201">Cytochrome c-type biogenesis</keyword>
<dbReference type="EMBL" id="QYUR01000006">
    <property type="protein sequence ID" value="RJG10072.1"/>
    <property type="molecule type" value="Genomic_DNA"/>
</dbReference>
<dbReference type="InterPro" id="IPR000866">
    <property type="entry name" value="AhpC/TSA"/>
</dbReference>
<gene>
    <name evidence="6" type="ORF">D3879_18695</name>
</gene>
<dbReference type="InterPro" id="IPR050553">
    <property type="entry name" value="Thioredoxin_ResA/DsbE_sf"/>
</dbReference>
<keyword evidence="7" id="KW-1185">Reference proteome</keyword>
<dbReference type="GO" id="GO:0015036">
    <property type="term" value="F:disulfide oxidoreductase activity"/>
    <property type="evidence" value="ECO:0007669"/>
    <property type="project" value="UniProtKB-ARBA"/>
</dbReference>
<dbReference type="GO" id="GO:0017004">
    <property type="term" value="P:cytochrome complex assembly"/>
    <property type="evidence" value="ECO:0007669"/>
    <property type="project" value="UniProtKB-KW"/>
</dbReference>
<dbReference type="PROSITE" id="PS51257">
    <property type="entry name" value="PROKAR_LIPOPROTEIN"/>
    <property type="match status" value="1"/>
</dbReference>
<dbReference type="Pfam" id="PF00578">
    <property type="entry name" value="AhpC-TSA"/>
    <property type="match status" value="1"/>
</dbReference>
<dbReference type="Proteomes" id="UP000284021">
    <property type="component" value="Unassembled WGS sequence"/>
</dbReference>
<dbReference type="Gene3D" id="3.40.30.10">
    <property type="entry name" value="Glutaredoxin"/>
    <property type="match status" value="1"/>
</dbReference>
<organism evidence="6 7">
    <name type="scientific">Pseudomonas cavernicola</name>
    <dbReference type="NCBI Taxonomy" id="2320866"/>
    <lineage>
        <taxon>Bacteria</taxon>
        <taxon>Pseudomonadati</taxon>
        <taxon>Pseudomonadota</taxon>
        <taxon>Gammaproteobacteria</taxon>
        <taxon>Pseudomonadales</taxon>
        <taxon>Pseudomonadaceae</taxon>
        <taxon>Pseudomonas</taxon>
    </lineage>
</organism>
<evidence type="ECO:0000313" key="6">
    <source>
        <dbReference type="EMBL" id="RJG10072.1"/>
    </source>
</evidence>
<sequence length="160" mass="17450">MGTRLQLVIGRIVITILAGLLLAGCAEDLGVDQNGRKVAAERLEGQWLVINYWAEWCGPCRTEIPELNALAEQLKGKPVSVLGVNFDGLQGEELNKASEALGIRFTVLAQDPATRFQLPRSEALPVTYIVDAQGQLRERLLGEQTAVGLSKRLSELQGKE</sequence>
<dbReference type="SUPFAM" id="SSF52833">
    <property type="entry name" value="Thioredoxin-like"/>
    <property type="match status" value="1"/>
</dbReference>
<evidence type="ECO:0000256" key="3">
    <source>
        <dbReference type="ARBA" id="ARBA00023157"/>
    </source>
</evidence>
<protein>
    <submittedName>
        <fullName evidence="6">TlpA family protein disulfide reductase</fullName>
    </submittedName>
</protein>
<dbReference type="CDD" id="cd02966">
    <property type="entry name" value="TlpA_like_family"/>
    <property type="match status" value="1"/>
</dbReference>
<comment type="subcellular location">
    <subcellularLocation>
        <location evidence="1">Cell envelope</location>
    </subcellularLocation>
</comment>
<dbReference type="PROSITE" id="PS51352">
    <property type="entry name" value="THIOREDOXIN_2"/>
    <property type="match status" value="1"/>
</dbReference>
<dbReference type="PROSITE" id="PS00194">
    <property type="entry name" value="THIOREDOXIN_1"/>
    <property type="match status" value="1"/>
</dbReference>
<dbReference type="GO" id="GO:0030313">
    <property type="term" value="C:cell envelope"/>
    <property type="evidence" value="ECO:0007669"/>
    <property type="project" value="UniProtKB-SubCell"/>
</dbReference>
<comment type="caution">
    <text evidence="6">The sequence shown here is derived from an EMBL/GenBank/DDBJ whole genome shotgun (WGS) entry which is preliminary data.</text>
</comment>
<dbReference type="OrthoDB" id="9796554at2"/>
<dbReference type="GO" id="GO:0016209">
    <property type="term" value="F:antioxidant activity"/>
    <property type="evidence" value="ECO:0007669"/>
    <property type="project" value="InterPro"/>
</dbReference>
<evidence type="ECO:0000256" key="2">
    <source>
        <dbReference type="ARBA" id="ARBA00022748"/>
    </source>
</evidence>
<dbReference type="PANTHER" id="PTHR42852">
    <property type="entry name" value="THIOL:DISULFIDE INTERCHANGE PROTEIN DSBE"/>
    <property type="match status" value="1"/>
</dbReference>
<dbReference type="AlphaFoldDB" id="A0A418XC40"/>
<dbReference type="InterPro" id="IPR017937">
    <property type="entry name" value="Thioredoxin_CS"/>
</dbReference>
<proteinExistence type="predicted"/>